<protein>
    <submittedName>
        <fullName evidence="4">Uncharacterized protein</fullName>
    </submittedName>
</protein>
<dbReference type="InterPro" id="IPR050830">
    <property type="entry name" value="Fungal_FAS"/>
</dbReference>
<evidence type="ECO:0000256" key="1">
    <source>
        <dbReference type="ARBA" id="ARBA00022679"/>
    </source>
</evidence>
<dbReference type="InterPro" id="IPR041099">
    <property type="entry name" value="FAS1_N"/>
</dbReference>
<evidence type="ECO:0000259" key="2">
    <source>
        <dbReference type="Pfam" id="PF16073"/>
    </source>
</evidence>
<reference evidence="4 5" key="1">
    <citation type="submission" date="2018-06" db="EMBL/GenBank/DDBJ databases">
        <title>Genome Sequence of the Brown Rot Fungal Pathogen Monilinia fructigena.</title>
        <authorList>
            <person name="Landi L."/>
            <person name="De Miccolis Angelini R.M."/>
            <person name="Pollastro S."/>
            <person name="Abate D."/>
            <person name="Faretra F."/>
            <person name="Romanazzi G."/>
        </authorList>
    </citation>
    <scope>NUCLEOTIDE SEQUENCE [LARGE SCALE GENOMIC DNA]</scope>
    <source>
        <strain evidence="4 5">Mfrg269</strain>
    </source>
</reference>
<dbReference type="GO" id="GO:0016740">
    <property type="term" value="F:transferase activity"/>
    <property type="evidence" value="ECO:0007669"/>
    <property type="project" value="UniProtKB-KW"/>
</dbReference>
<dbReference type="OrthoDB" id="5417908at2759"/>
<dbReference type="Proteomes" id="UP000249056">
    <property type="component" value="Unassembled WGS sequence"/>
</dbReference>
<dbReference type="Gene3D" id="3.30.70.3320">
    <property type="match status" value="1"/>
</dbReference>
<dbReference type="Pfam" id="PF16073">
    <property type="entry name" value="SAT"/>
    <property type="match status" value="1"/>
</dbReference>
<dbReference type="Gene3D" id="3.40.366.10">
    <property type="entry name" value="Malonyl-Coenzyme A Acyl Carrier Protein, domain 2"/>
    <property type="match status" value="1"/>
</dbReference>
<dbReference type="Pfam" id="PF17828">
    <property type="entry name" value="FAS_N"/>
    <property type="match status" value="1"/>
</dbReference>
<dbReference type="InterPro" id="IPR001227">
    <property type="entry name" value="Ac_transferase_dom_sf"/>
</dbReference>
<dbReference type="EMBL" id="QKRW01000042">
    <property type="protein sequence ID" value="RAL60289.1"/>
    <property type="molecule type" value="Genomic_DNA"/>
</dbReference>
<feature type="domain" description="Starter acyltransferase (SAT)" evidence="2">
    <location>
        <begin position="245"/>
        <end position="377"/>
    </location>
</feature>
<keyword evidence="1" id="KW-0808">Transferase</keyword>
<feature type="domain" description="Fatty acid synthase subunit beta N-terminal" evidence="3">
    <location>
        <begin position="52"/>
        <end position="177"/>
    </location>
</feature>
<dbReference type="AlphaFoldDB" id="A0A395IPK7"/>
<proteinExistence type="predicted"/>
<dbReference type="InterPro" id="IPR032088">
    <property type="entry name" value="SAT"/>
</dbReference>
<evidence type="ECO:0000259" key="3">
    <source>
        <dbReference type="Pfam" id="PF17828"/>
    </source>
</evidence>
<dbReference type="PANTHER" id="PTHR10982">
    <property type="entry name" value="MALONYL COA-ACYL CARRIER PROTEIN TRANSACYLASE"/>
    <property type="match status" value="1"/>
</dbReference>
<keyword evidence="5" id="KW-1185">Reference proteome</keyword>
<sequence>MNNNMDGEMFPGVPRKIQETNSSLLHNPPLAIMYGTATGPQTGVSTPRSSSSLRPLVLSHGSLEHSFLIPTNIHFQASQIKDRFLASLPEPTDELAQDDEPSSVAELVARYLGFVAQDVNEGEDDAQGSYEEVLKLVLNEFERGFLRGNEVHALVATLPGIDTKKLKVVESYYAARAASNRPIRPHESALFRAASDEEAKIYNVFGGQGNIEEYFDELSGFVQHIRGLCGGLNHRICGTLAECCLAAATAAADSWESFEKVAVSALTVLFWIGSRSQQTFPRTSLAPTILQDSLDHGEGTPTPMLSIRDLSQAQVQEHISATNKYLPEDRQIAISLINSARNMVVAGPPISLYGLNLQLRKVKAPTGLDQTRIPFTERKFQWEKATVFPNATHVLDFGPGGVSGLGVLTSRNKDGTGVRVILAGTVNGTVPEVGYKPELFDRDEEHAVKYAVDWVKEHGPKLVKTSSGQTFVDTKDESNLGSAACHGCWHDPMYCSLDVLWLQP</sequence>
<dbReference type="Gene3D" id="1.20.1050.120">
    <property type="match status" value="1"/>
</dbReference>
<comment type="caution">
    <text evidence="4">The sequence shown here is derived from an EMBL/GenBank/DDBJ whole genome shotgun (WGS) entry which is preliminary data.</text>
</comment>
<name>A0A395IPK7_9HELO</name>
<dbReference type="FunFam" id="1.20.1050.120:FF:000001">
    <property type="entry name" value="Fatty acid synthase beta subunit dehydratase"/>
    <property type="match status" value="1"/>
</dbReference>
<gene>
    <name evidence="4" type="ORF">DID88_000067</name>
</gene>
<organism evidence="4 5">
    <name type="scientific">Monilinia fructigena</name>
    <dbReference type="NCBI Taxonomy" id="38457"/>
    <lineage>
        <taxon>Eukaryota</taxon>
        <taxon>Fungi</taxon>
        <taxon>Dikarya</taxon>
        <taxon>Ascomycota</taxon>
        <taxon>Pezizomycotina</taxon>
        <taxon>Leotiomycetes</taxon>
        <taxon>Helotiales</taxon>
        <taxon>Sclerotiniaceae</taxon>
        <taxon>Monilinia</taxon>
    </lineage>
</organism>
<dbReference type="PANTHER" id="PTHR10982:SF21">
    <property type="entry name" value="FATTY ACID SYNTHASE SUBUNIT BETA"/>
    <property type="match status" value="1"/>
</dbReference>
<evidence type="ECO:0000313" key="4">
    <source>
        <dbReference type="EMBL" id="RAL60289.1"/>
    </source>
</evidence>
<accession>A0A395IPK7</accession>
<evidence type="ECO:0000313" key="5">
    <source>
        <dbReference type="Proteomes" id="UP000249056"/>
    </source>
</evidence>